<dbReference type="InterPro" id="IPR036271">
    <property type="entry name" value="Tet_transcr_reg_TetR-rel_C_sf"/>
</dbReference>
<evidence type="ECO:0000256" key="1">
    <source>
        <dbReference type="ARBA" id="ARBA00023125"/>
    </source>
</evidence>
<dbReference type="GO" id="GO:0003677">
    <property type="term" value="F:DNA binding"/>
    <property type="evidence" value="ECO:0007669"/>
    <property type="project" value="UniProtKB-UniRule"/>
</dbReference>
<dbReference type="SUPFAM" id="SSF46689">
    <property type="entry name" value="Homeodomain-like"/>
    <property type="match status" value="1"/>
</dbReference>
<feature type="region of interest" description="Disordered" evidence="3">
    <location>
        <begin position="1"/>
        <end position="21"/>
    </location>
</feature>
<dbReference type="Pfam" id="PF00440">
    <property type="entry name" value="TetR_N"/>
    <property type="match status" value="1"/>
</dbReference>
<dbReference type="PROSITE" id="PS50977">
    <property type="entry name" value="HTH_TETR_2"/>
    <property type="match status" value="1"/>
</dbReference>
<dbReference type="AlphaFoldDB" id="A0A3M8C9X0"/>
<dbReference type="RefSeq" id="WP_122909637.1">
    <property type="nucleotide sequence ID" value="NZ_CBCSBE010000002.1"/>
</dbReference>
<name>A0A3M8C9X0_9BACL</name>
<sequence>MTEHTSETKQQQSKIPATTKGAKTRQKLLNVAEEVFGAKGYFAASIIDITQQANVAQGTFYNYFESKYEIYAELIKQLSRDFRIEIKQEVARAKSQREALEIGIHVFLKWVKNHRNLYSIVQQSVLVDEQLYRAYYERLAQGYLKGLEEAIGSGEFKALNAETVAYCLMGVTSFIGMRWVYWENKEVPEEVVQDAITFIFEGLVSQERKNQKGE</sequence>
<dbReference type="InterPro" id="IPR001647">
    <property type="entry name" value="HTH_TetR"/>
</dbReference>
<feature type="domain" description="HTH tetR-type" evidence="4">
    <location>
        <begin position="22"/>
        <end position="82"/>
    </location>
</feature>
<dbReference type="Gene3D" id="1.10.10.60">
    <property type="entry name" value="Homeodomain-like"/>
    <property type="match status" value="1"/>
</dbReference>
<dbReference type="InterPro" id="IPR009057">
    <property type="entry name" value="Homeodomain-like_sf"/>
</dbReference>
<dbReference type="Gene3D" id="1.10.357.10">
    <property type="entry name" value="Tetracycline Repressor, domain 2"/>
    <property type="match status" value="1"/>
</dbReference>
<feature type="DNA-binding region" description="H-T-H motif" evidence="2">
    <location>
        <begin position="45"/>
        <end position="64"/>
    </location>
</feature>
<dbReference type="SUPFAM" id="SSF48498">
    <property type="entry name" value="Tetracyclin repressor-like, C-terminal domain"/>
    <property type="match status" value="1"/>
</dbReference>
<keyword evidence="1 2" id="KW-0238">DNA-binding</keyword>
<dbReference type="InterPro" id="IPR023772">
    <property type="entry name" value="DNA-bd_HTH_TetR-type_CS"/>
</dbReference>
<dbReference type="PRINTS" id="PR00455">
    <property type="entry name" value="HTHTETR"/>
</dbReference>
<organism evidence="5 6">
    <name type="scientific">Brevibacillus invocatus</name>
    <dbReference type="NCBI Taxonomy" id="173959"/>
    <lineage>
        <taxon>Bacteria</taxon>
        <taxon>Bacillati</taxon>
        <taxon>Bacillota</taxon>
        <taxon>Bacilli</taxon>
        <taxon>Bacillales</taxon>
        <taxon>Paenibacillaceae</taxon>
        <taxon>Brevibacillus</taxon>
    </lineage>
</organism>
<evidence type="ECO:0000313" key="5">
    <source>
        <dbReference type="EMBL" id="RNB72303.1"/>
    </source>
</evidence>
<evidence type="ECO:0000256" key="3">
    <source>
        <dbReference type="SAM" id="MobiDB-lite"/>
    </source>
</evidence>
<evidence type="ECO:0000313" key="6">
    <source>
        <dbReference type="Proteomes" id="UP000282028"/>
    </source>
</evidence>
<gene>
    <name evidence="5" type="ORF">EDM52_14210</name>
</gene>
<evidence type="ECO:0000256" key="2">
    <source>
        <dbReference type="PROSITE-ProRule" id="PRU00335"/>
    </source>
</evidence>
<dbReference type="OrthoDB" id="9814200at2"/>
<dbReference type="Proteomes" id="UP000282028">
    <property type="component" value="Unassembled WGS sequence"/>
</dbReference>
<evidence type="ECO:0000259" key="4">
    <source>
        <dbReference type="PROSITE" id="PS50977"/>
    </source>
</evidence>
<keyword evidence="6" id="KW-1185">Reference proteome</keyword>
<dbReference type="InterPro" id="IPR050624">
    <property type="entry name" value="HTH-type_Tx_Regulator"/>
</dbReference>
<dbReference type="PANTHER" id="PTHR43479">
    <property type="entry name" value="ACREF/ENVCD OPERON REPRESSOR-RELATED"/>
    <property type="match status" value="1"/>
</dbReference>
<dbReference type="EMBL" id="RHHR01000026">
    <property type="protein sequence ID" value="RNB72303.1"/>
    <property type="molecule type" value="Genomic_DNA"/>
</dbReference>
<dbReference type="PROSITE" id="PS01081">
    <property type="entry name" value="HTH_TETR_1"/>
    <property type="match status" value="1"/>
</dbReference>
<accession>A0A3M8C9X0</accession>
<reference evidence="5 6" key="1">
    <citation type="submission" date="2018-10" db="EMBL/GenBank/DDBJ databases">
        <title>Phylogenomics of Brevibacillus.</title>
        <authorList>
            <person name="Dunlap C."/>
        </authorList>
    </citation>
    <scope>NUCLEOTIDE SEQUENCE [LARGE SCALE GENOMIC DNA]</scope>
    <source>
        <strain evidence="5 6">JCM 12215</strain>
    </source>
</reference>
<protein>
    <submittedName>
        <fullName evidence="5">TetR/AcrR family transcriptional regulator</fullName>
    </submittedName>
</protein>
<comment type="caution">
    <text evidence="5">The sequence shown here is derived from an EMBL/GenBank/DDBJ whole genome shotgun (WGS) entry which is preliminary data.</text>
</comment>
<proteinExistence type="predicted"/>
<dbReference type="PANTHER" id="PTHR43479:SF11">
    <property type="entry name" value="ACREF_ENVCD OPERON REPRESSOR-RELATED"/>
    <property type="match status" value="1"/>
</dbReference>